<dbReference type="InterPro" id="IPR001969">
    <property type="entry name" value="Aspartic_peptidase_AS"/>
</dbReference>
<reference evidence="3" key="1">
    <citation type="submission" date="2015-11" db="EMBL/GenBank/DDBJ databases">
        <title>De novo transcriptome assembly of four potential Pierce s Disease insect vectors from Arizona vineyards.</title>
        <authorList>
            <person name="Tassone E.E."/>
        </authorList>
    </citation>
    <scope>NUCLEOTIDE SEQUENCE</scope>
</reference>
<dbReference type="GO" id="GO:0006508">
    <property type="term" value="P:proteolysis"/>
    <property type="evidence" value="ECO:0007669"/>
    <property type="project" value="InterPro"/>
</dbReference>
<feature type="non-terminal residue" evidence="3">
    <location>
        <position position="1"/>
    </location>
</feature>
<dbReference type="SUPFAM" id="SSF50630">
    <property type="entry name" value="Acid proteases"/>
    <property type="match status" value="1"/>
</dbReference>
<dbReference type="GO" id="GO:0004190">
    <property type="term" value="F:aspartic-type endopeptidase activity"/>
    <property type="evidence" value="ECO:0007669"/>
    <property type="project" value="InterPro"/>
</dbReference>
<evidence type="ECO:0000313" key="3">
    <source>
        <dbReference type="EMBL" id="JAS86526.1"/>
    </source>
</evidence>
<dbReference type="EMBL" id="GECU01021180">
    <property type="protein sequence ID" value="JAS86526.1"/>
    <property type="molecule type" value="Transcribed_RNA"/>
</dbReference>
<dbReference type="InterPro" id="IPR001995">
    <property type="entry name" value="Peptidase_A2_cat"/>
</dbReference>
<sequence length="170" mass="18718">DQLPLTRQQVHELQALLLYPFGRIEDAEGKVLIDTGAQVSLLKRGASSAELLKTDVVLRGISGKVLKTYGRQRVTLNLKPGVQVPGDFVVGNLPKGYLAVLGCDILGQGNGEISVGRGVLRLLGKDIWLNRLRKGETVPDPNRSDERSTQPKTQRYVYCCNEVKIPPRCE</sequence>
<proteinExistence type="predicted"/>
<feature type="domain" description="Peptidase A2" evidence="2">
    <location>
        <begin position="29"/>
        <end position="105"/>
    </location>
</feature>
<dbReference type="PROSITE" id="PS50175">
    <property type="entry name" value="ASP_PROT_RETROV"/>
    <property type="match status" value="1"/>
</dbReference>
<feature type="non-terminal residue" evidence="3">
    <location>
        <position position="170"/>
    </location>
</feature>
<dbReference type="PROSITE" id="PS00141">
    <property type="entry name" value="ASP_PROTEASE"/>
    <property type="match status" value="1"/>
</dbReference>
<accession>A0A1B6IHX3</accession>
<dbReference type="Gene3D" id="2.40.70.10">
    <property type="entry name" value="Acid Proteases"/>
    <property type="match status" value="1"/>
</dbReference>
<evidence type="ECO:0000256" key="1">
    <source>
        <dbReference type="ARBA" id="ARBA00022801"/>
    </source>
</evidence>
<protein>
    <recommendedName>
        <fullName evidence="2">Peptidase A2 domain-containing protein</fullName>
    </recommendedName>
</protein>
<evidence type="ECO:0000259" key="2">
    <source>
        <dbReference type="PROSITE" id="PS50175"/>
    </source>
</evidence>
<organism evidence="3">
    <name type="scientific">Homalodisca liturata</name>
    <dbReference type="NCBI Taxonomy" id="320908"/>
    <lineage>
        <taxon>Eukaryota</taxon>
        <taxon>Metazoa</taxon>
        <taxon>Ecdysozoa</taxon>
        <taxon>Arthropoda</taxon>
        <taxon>Hexapoda</taxon>
        <taxon>Insecta</taxon>
        <taxon>Pterygota</taxon>
        <taxon>Neoptera</taxon>
        <taxon>Paraneoptera</taxon>
        <taxon>Hemiptera</taxon>
        <taxon>Auchenorrhyncha</taxon>
        <taxon>Membracoidea</taxon>
        <taxon>Cicadellidae</taxon>
        <taxon>Cicadellinae</taxon>
        <taxon>Proconiini</taxon>
        <taxon>Homalodisca</taxon>
    </lineage>
</organism>
<dbReference type="AlphaFoldDB" id="A0A1B6IHX3"/>
<gene>
    <name evidence="3" type="ORF">g.5856</name>
</gene>
<dbReference type="InterPro" id="IPR021109">
    <property type="entry name" value="Peptidase_aspartic_dom_sf"/>
</dbReference>
<name>A0A1B6IHX3_9HEMI</name>
<keyword evidence="1" id="KW-0378">Hydrolase</keyword>